<dbReference type="AlphaFoldDB" id="A0A937XC49"/>
<evidence type="ECO:0000313" key="6">
    <source>
        <dbReference type="EMBL" id="MBM3317874.1"/>
    </source>
</evidence>
<evidence type="ECO:0000256" key="4">
    <source>
        <dbReference type="ARBA" id="ARBA00022842"/>
    </source>
</evidence>
<dbReference type="InterPro" id="IPR008380">
    <property type="entry name" value="HAD-SF_hydro_IG_5-nucl"/>
</dbReference>
<evidence type="ECO:0000256" key="1">
    <source>
        <dbReference type="ARBA" id="ARBA00009589"/>
    </source>
</evidence>
<sequence>DPDFVIRGLIVDRRRGNILKMDRHHYAVQAFHGTRKLPPEMRKDLYARRRVRIGAGTFVPVDSPFSVPEISLYAQMVDLMDRRERRPDYRHLYDDVRAAIDEAHADDSIKGVIARAPLRYLEVDGALAETLERLRTLGTKLFLLTNSEPAYSALVMERLLTGRGSRRRHWTGFFDLIVVRAEKPAFFARHEAFRPLDARILGASRDRRPRFAFAGGCVSALERALGVAGDEILYFGDHTYGDIMKSKRSGGWRTAMIIRELEEELERLETVRGPLRRLEQLERRADRIAGERDFLERALEGEVPPRARARYRAERGLPPGVREARRLLGRLEEELDGVRRTIAELEAAIDACFNEHWGSIFRAGREISHFGNQVGEFACIYTSRVSNFRNYPMDKYFLTAHEFMPHEH</sequence>
<dbReference type="EMBL" id="VGIY01000208">
    <property type="protein sequence ID" value="MBM3317874.1"/>
    <property type="molecule type" value="Genomic_DNA"/>
</dbReference>
<dbReference type="SUPFAM" id="SSF56784">
    <property type="entry name" value="HAD-like"/>
    <property type="match status" value="1"/>
</dbReference>
<comment type="caution">
    <text evidence="6">The sequence shown here is derived from an EMBL/GenBank/DDBJ whole genome shotgun (WGS) entry which is preliminary data.</text>
</comment>
<feature type="non-terminal residue" evidence="6">
    <location>
        <position position="1"/>
    </location>
</feature>
<name>A0A937XC49_UNCEI</name>
<dbReference type="GO" id="GO:0046872">
    <property type="term" value="F:metal ion binding"/>
    <property type="evidence" value="ECO:0007669"/>
    <property type="project" value="UniProtKB-KW"/>
</dbReference>
<dbReference type="InterPro" id="IPR023214">
    <property type="entry name" value="HAD_sf"/>
</dbReference>
<dbReference type="PANTHER" id="PTHR12103:SF15">
    <property type="entry name" value="CYTOSOLIC PURINE 5'-NUCLEOTIDASE"/>
    <property type="match status" value="1"/>
</dbReference>
<comment type="similarity">
    <text evidence="1">Belongs to the 5'(3')-deoxyribonucleotidase family.</text>
</comment>
<dbReference type="GO" id="GO:0008253">
    <property type="term" value="F:5'-nucleotidase activity"/>
    <property type="evidence" value="ECO:0007669"/>
    <property type="project" value="TreeGrafter"/>
</dbReference>
<dbReference type="Gene3D" id="3.40.50.1000">
    <property type="entry name" value="HAD superfamily/HAD-like"/>
    <property type="match status" value="1"/>
</dbReference>
<keyword evidence="3" id="KW-0378">Hydrolase</keyword>
<keyword evidence="5" id="KW-0175">Coiled coil</keyword>
<feature type="coiled-coil region" evidence="5">
    <location>
        <begin position="258"/>
        <end position="355"/>
    </location>
</feature>
<dbReference type="Pfam" id="PF05761">
    <property type="entry name" value="5_nucleotid"/>
    <property type="match status" value="1"/>
</dbReference>
<keyword evidence="4" id="KW-0460">Magnesium</keyword>
<gene>
    <name evidence="6" type="ORF">FJY75_08465</name>
</gene>
<protein>
    <submittedName>
        <fullName evidence="6">HAD-IG family 5'-nucleotidase</fullName>
    </submittedName>
</protein>
<evidence type="ECO:0000256" key="3">
    <source>
        <dbReference type="ARBA" id="ARBA00022801"/>
    </source>
</evidence>
<evidence type="ECO:0000313" key="7">
    <source>
        <dbReference type="Proteomes" id="UP000748308"/>
    </source>
</evidence>
<dbReference type="Proteomes" id="UP000748308">
    <property type="component" value="Unassembled WGS sequence"/>
</dbReference>
<dbReference type="InterPro" id="IPR036412">
    <property type="entry name" value="HAD-like_sf"/>
</dbReference>
<keyword evidence="2" id="KW-0479">Metal-binding</keyword>
<dbReference type="PANTHER" id="PTHR12103">
    <property type="entry name" value="5'-NUCLEOTIDASE DOMAIN-CONTAINING"/>
    <property type="match status" value="1"/>
</dbReference>
<organism evidence="6 7">
    <name type="scientific">Eiseniibacteriota bacterium</name>
    <dbReference type="NCBI Taxonomy" id="2212470"/>
    <lineage>
        <taxon>Bacteria</taxon>
        <taxon>Candidatus Eiseniibacteriota</taxon>
    </lineage>
</organism>
<evidence type="ECO:0000256" key="2">
    <source>
        <dbReference type="ARBA" id="ARBA00022723"/>
    </source>
</evidence>
<evidence type="ECO:0000256" key="5">
    <source>
        <dbReference type="SAM" id="Coils"/>
    </source>
</evidence>
<proteinExistence type="inferred from homology"/>
<reference evidence="6" key="1">
    <citation type="submission" date="2019-03" db="EMBL/GenBank/DDBJ databases">
        <title>Lake Tanganyika Metagenome-Assembled Genomes (MAGs).</title>
        <authorList>
            <person name="Tran P."/>
        </authorList>
    </citation>
    <scope>NUCLEOTIDE SEQUENCE</scope>
    <source>
        <strain evidence="6">M_DeepCast_400m_m2_100</strain>
    </source>
</reference>
<dbReference type="NCBIfam" id="TIGR02244">
    <property type="entry name" value="HAD-IG-Ncltidse"/>
    <property type="match status" value="1"/>
</dbReference>
<accession>A0A937XC49</accession>